<keyword evidence="2" id="KW-1185">Reference proteome</keyword>
<evidence type="ECO:0000313" key="2">
    <source>
        <dbReference type="Proteomes" id="UP000020681"/>
    </source>
</evidence>
<sequence>MGAAGTEKNFKWIARSADGWITTPRDFDIDAPVKLLQDTWAAAGRDGAPQIVALDFKPVPEKLARWAELGVTKVLFGLPDRPEDEIAAYVERLAGKLAAMV</sequence>
<dbReference type="SUPFAM" id="SSF51679">
    <property type="entry name" value="Bacterial luciferase-like"/>
    <property type="match status" value="1"/>
</dbReference>
<dbReference type="EMBL" id="JAOL01000186">
    <property type="protein sequence ID" value="EUA85930.1"/>
    <property type="molecule type" value="Genomic_DNA"/>
</dbReference>
<gene>
    <name evidence="1" type="ORF">I551_7679</name>
</gene>
<organism evidence="1 2">
    <name type="scientific">Mycobacterium ulcerans str. Harvey</name>
    <dbReference type="NCBI Taxonomy" id="1299332"/>
    <lineage>
        <taxon>Bacteria</taxon>
        <taxon>Bacillati</taxon>
        <taxon>Actinomycetota</taxon>
        <taxon>Actinomycetes</taxon>
        <taxon>Mycobacteriales</taxon>
        <taxon>Mycobacteriaceae</taxon>
        <taxon>Mycobacterium</taxon>
        <taxon>Mycobacterium ulcerans group</taxon>
    </lineage>
</organism>
<reference evidence="1 2" key="1">
    <citation type="submission" date="2014-01" db="EMBL/GenBank/DDBJ databases">
        <authorList>
            <person name="Dobos K."/>
            <person name="Lenaerts A."/>
            <person name="Ordway D."/>
            <person name="DeGroote M.A."/>
            <person name="Parker T."/>
            <person name="Sizemore C."/>
            <person name="Tallon L.J."/>
            <person name="Sadzewicz L.K."/>
            <person name="Sengamalay N."/>
            <person name="Fraser C.M."/>
            <person name="Hine E."/>
            <person name="Shefchek K.A."/>
            <person name="Das S.P."/>
            <person name="Tettelin H."/>
        </authorList>
    </citation>
    <scope>NUCLEOTIDE SEQUENCE [LARGE SCALE GENOMIC DNA]</scope>
    <source>
        <strain evidence="1 2">Harvey</strain>
    </source>
</reference>
<evidence type="ECO:0000313" key="1">
    <source>
        <dbReference type="EMBL" id="EUA85930.1"/>
    </source>
</evidence>
<dbReference type="Gene3D" id="3.20.20.30">
    <property type="entry name" value="Luciferase-like domain"/>
    <property type="match status" value="1"/>
</dbReference>
<protein>
    <submittedName>
        <fullName evidence="1">Luciferase-like monooxygenase family protein</fullName>
    </submittedName>
</protein>
<dbReference type="InterPro" id="IPR036661">
    <property type="entry name" value="Luciferase-like_sf"/>
</dbReference>
<proteinExistence type="predicted"/>
<comment type="caution">
    <text evidence="1">The sequence shown here is derived from an EMBL/GenBank/DDBJ whole genome shotgun (WGS) entry which is preliminary data.</text>
</comment>
<dbReference type="Proteomes" id="UP000020681">
    <property type="component" value="Unassembled WGS sequence"/>
</dbReference>
<accession>A0ABN0QMR8</accession>
<name>A0ABN0QMR8_MYCUL</name>